<dbReference type="OrthoDB" id="166585at2759"/>
<dbReference type="SMART" id="SM00706">
    <property type="entry name" value="TECPR"/>
    <property type="match status" value="4"/>
</dbReference>
<protein>
    <recommendedName>
        <fullName evidence="6">Fish-egg lectin</fullName>
    </recommendedName>
</protein>
<dbReference type="GO" id="GO:0030246">
    <property type="term" value="F:carbohydrate binding"/>
    <property type="evidence" value="ECO:0007669"/>
    <property type="project" value="UniProtKB-KW"/>
</dbReference>
<dbReference type="InterPro" id="IPR006624">
    <property type="entry name" value="Beta-propeller_rpt_TECPR"/>
</dbReference>
<accession>A0A6G0HRA8</accession>
<dbReference type="Proteomes" id="UP000424527">
    <property type="component" value="Unassembled WGS sequence"/>
</dbReference>
<evidence type="ECO:0000256" key="1">
    <source>
        <dbReference type="ARBA" id="ARBA00022734"/>
    </source>
</evidence>
<dbReference type="EMBL" id="REGW02000020">
    <property type="protein sequence ID" value="KAE8281617.1"/>
    <property type="molecule type" value="Genomic_DNA"/>
</dbReference>
<evidence type="ECO:0000313" key="5">
    <source>
        <dbReference type="Proteomes" id="UP000424527"/>
    </source>
</evidence>
<keyword evidence="5" id="KW-1185">Reference proteome</keyword>
<feature type="signal peptide" evidence="3">
    <location>
        <begin position="1"/>
        <end position="19"/>
    </location>
</feature>
<organism evidence="4 5">
    <name type="scientific">Larimichthys crocea</name>
    <name type="common">Large yellow croaker</name>
    <name type="synonym">Pseudosciaena crocea</name>
    <dbReference type="NCBI Taxonomy" id="215358"/>
    <lineage>
        <taxon>Eukaryota</taxon>
        <taxon>Metazoa</taxon>
        <taxon>Chordata</taxon>
        <taxon>Craniata</taxon>
        <taxon>Vertebrata</taxon>
        <taxon>Euteleostomi</taxon>
        <taxon>Actinopterygii</taxon>
        <taxon>Neopterygii</taxon>
        <taxon>Teleostei</taxon>
        <taxon>Neoteleostei</taxon>
        <taxon>Acanthomorphata</taxon>
        <taxon>Eupercaria</taxon>
        <taxon>Sciaenidae</taxon>
        <taxon>Larimichthys</taxon>
    </lineage>
</organism>
<keyword evidence="1" id="KW-0430">Lectin</keyword>
<dbReference type="AlphaFoldDB" id="A0A6G0HRA8"/>
<gene>
    <name evidence="4" type="ORF">D5F01_LYC20610</name>
</gene>
<name>A0A6G0HRA8_LARCR</name>
<proteinExistence type="inferred from homology"/>
<keyword evidence="3" id="KW-0732">Signal</keyword>
<dbReference type="InterPro" id="IPR051513">
    <property type="entry name" value="Tectonin_beta-prop"/>
</dbReference>
<comment type="caution">
    <text evidence="4">The sequence shown here is derived from an EMBL/GenBank/DDBJ whole genome shotgun (WGS) entry which is preliminary data.</text>
</comment>
<evidence type="ECO:0000313" key="4">
    <source>
        <dbReference type="EMBL" id="KAE8281617.1"/>
    </source>
</evidence>
<dbReference type="PANTHER" id="PTHR23250:SF3">
    <property type="entry name" value="FISH-EGG LECTIN-LIKE ISOFORM X1-RELATED"/>
    <property type="match status" value="1"/>
</dbReference>
<dbReference type="Pfam" id="PF19193">
    <property type="entry name" value="Tectonin"/>
    <property type="match status" value="1"/>
</dbReference>
<evidence type="ECO:0008006" key="6">
    <source>
        <dbReference type="Google" id="ProtNLM"/>
    </source>
</evidence>
<comment type="similarity">
    <text evidence="2">Belongs to the tectonin family.</text>
</comment>
<dbReference type="PANTHER" id="PTHR23250">
    <property type="entry name" value="DYSFERLIN-RELATED"/>
    <property type="match status" value="1"/>
</dbReference>
<reference evidence="4 5" key="1">
    <citation type="submission" date="2019-07" db="EMBL/GenBank/DDBJ databases">
        <title>Chromosome genome assembly for large yellow croaker.</title>
        <authorList>
            <person name="Xiao S."/>
        </authorList>
    </citation>
    <scope>NUCLEOTIDE SEQUENCE [LARGE SCALE GENOMIC DNA]</scope>
    <source>
        <strain evidence="4">JMULYC20181020</strain>
        <tissue evidence="4">Muscle</tissue>
    </source>
</reference>
<evidence type="ECO:0000256" key="3">
    <source>
        <dbReference type="SAM" id="SignalP"/>
    </source>
</evidence>
<feature type="chain" id="PRO_5026286358" description="Fish-egg lectin" evidence="3">
    <location>
        <begin position="20"/>
        <end position="260"/>
    </location>
</feature>
<dbReference type="KEGG" id="lco:104922661"/>
<evidence type="ECO:0000256" key="2">
    <source>
        <dbReference type="ARBA" id="ARBA00038331"/>
    </source>
</evidence>
<sequence>MKAVTAFFLVLCYLAVNHAWNCKESPRLNNALQIDAGQGKVVAIDRSYYMYFLMGSRWYRMSTLKFKHATVGPAGLWAASTRNRVYKSVGGQLRPASGLSMQQLDAGGDDQVVGVASNSRTYCLTRSRASSYYGVGTLSWSYLSRVLRYYSCGLNYGCWGVDSSYRVMVTQVMNPASCAATRWAYVSGPKMRMVEVGTYGRVFAVSITGLLYERVGISSSRRMGTAWRQVPMCSTVRHVSYDLRQLWVVTNSGLIMRCTH</sequence>